<protein>
    <recommendedName>
        <fullName evidence="4">AAA+ ATPase domain-containing protein</fullName>
    </recommendedName>
</protein>
<dbReference type="Proteomes" id="UP001528920">
    <property type="component" value="Unassembled WGS sequence"/>
</dbReference>
<evidence type="ECO:0008006" key="4">
    <source>
        <dbReference type="Google" id="ProtNLM"/>
    </source>
</evidence>
<feature type="coiled-coil region" evidence="1">
    <location>
        <begin position="203"/>
        <end position="241"/>
    </location>
</feature>
<evidence type="ECO:0000313" key="2">
    <source>
        <dbReference type="EMBL" id="MDE5416894.1"/>
    </source>
</evidence>
<gene>
    <name evidence="2" type="ORF">L3049_02660</name>
</gene>
<evidence type="ECO:0000256" key="1">
    <source>
        <dbReference type="SAM" id="Coils"/>
    </source>
</evidence>
<keyword evidence="3" id="KW-1185">Reference proteome</keyword>
<proteinExistence type="predicted"/>
<organism evidence="2 3">
    <name type="scientific">Paralabilibaculum antarcticum</name>
    <dbReference type="NCBI Taxonomy" id="2912572"/>
    <lineage>
        <taxon>Bacteria</taxon>
        <taxon>Pseudomonadati</taxon>
        <taxon>Bacteroidota</taxon>
        <taxon>Bacteroidia</taxon>
        <taxon>Marinilabiliales</taxon>
        <taxon>Marinifilaceae</taxon>
        <taxon>Paralabilibaculum</taxon>
    </lineage>
</organism>
<sequence length="968" mass="114322">MYTKYSLKLVESFHPAENMISTLLETINMVEASKGDHKNNSAYFDLSKQFSSHVQDHFNELDAIEGTEFFDHFTDVNEYIEGFEDAVSEIQNRERFYVQSSDRLVLKIRKLGKLFFLKINWMLIGGVNIFRRIFKKSPISKTFWKHKVNQKQLAELVYLVNFLDNTNQIIGETLQFRQEIFQRIKAVDRQIENFILVKETWGENELEKELKECAELIQSRKKEIEAFFDQLKRNLDALYEELYPKVGTIEFPLRRIQQGRLKKKSARYLKIQNTLLNNYQRRAFALFEHWRLVYEIRFSNLSFTNHFINKEVSLRDMFDEILITKDDSFVTLLETAFKKISTEEDLHFVQNDLLSEQLLKQGIPAYTERIMETDFIAHLDLLNTSCSEEYANSMESYLLPVKKAWDQDERVPKLRETNVSSIVRGCLSESVEETILKQKNELINSIQLSLSNAGDLAGVVEYALEYYNTKDVEDSADQHAEFANSIERALKKAKENKQHNLDLSRNLIEELGKINRQFIEEITNAILPDNLNQKQTEMIRKKRIKDARNNVMNVLVFAKELFTKSHVRFLGLIKQARIKYTAYREVLGLSDKSETIGSELSNYLSETEKAIARLPLMYQRLFKIAPLANAKFRIERPKVIQQFEIAYSNWTSGKFAPTCLVGETGSGMTSSVNIFEEKFGHQYPFYRFSLERKITTEHEFIEFLKTVFDDLSFESMDELHSQIGELKGRRIIIIENMHHLFLRKVNGFKVLPLFFRLISESNKKIFWLSTCLLYTFNYFDYTLKVSNYYGHIVRLENLNKDQLTEIITKRHKFSGFKLNFLEAKNFNPKRSYKKMTESQKQDYLREDYFKRLYSYAQNNLSLALVFWMRSVVNVEDNNFYLQYRHLDYSFFTSLSNSQVITLYNLLLHGCLTLEEHMTILAWQKEESLAHLMVFTDDGILIKKENYYYINSLVYRQVVNHLDVLNYIH</sequence>
<accession>A0ABT5VRH3</accession>
<dbReference type="RefSeq" id="WP_275108232.1">
    <property type="nucleotide sequence ID" value="NZ_JAKJSC010000001.1"/>
</dbReference>
<keyword evidence="1" id="KW-0175">Coiled coil</keyword>
<dbReference type="EMBL" id="JAKJSC010000001">
    <property type="protein sequence ID" value="MDE5416894.1"/>
    <property type="molecule type" value="Genomic_DNA"/>
</dbReference>
<comment type="caution">
    <text evidence="2">The sequence shown here is derived from an EMBL/GenBank/DDBJ whole genome shotgun (WGS) entry which is preliminary data.</text>
</comment>
<reference evidence="2 3" key="1">
    <citation type="submission" date="2022-01" db="EMBL/GenBank/DDBJ databases">
        <title>Labilibaculum sp. nov, a marine bacterium isolated from Antarctica.</title>
        <authorList>
            <person name="Dai W."/>
        </authorList>
    </citation>
    <scope>NUCLEOTIDE SEQUENCE [LARGE SCALE GENOMIC DNA]</scope>
    <source>
        <strain evidence="2 3">DW002</strain>
    </source>
</reference>
<name>A0ABT5VRH3_9BACT</name>
<evidence type="ECO:0000313" key="3">
    <source>
        <dbReference type="Proteomes" id="UP001528920"/>
    </source>
</evidence>
<dbReference type="InterPro" id="IPR027417">
    <property type="entry name" value="P-loop_NTPase"/>
</dbReference>
<dbReference type="SUPFAM" id="SSF52540">
    <property type="entry name" value="P-loop containing nucleoside triphosphate hydrolases"/>
    <property type="match status" value="1"/>
</dbReference>